<reference evidence="3" key="1">
    <citation type="submission" date="2015-07" db="EMBL/GenBank/DDBJ databases">
        <title>Adaptation to a free-living lifestyle via gene acquisitions in the diplomonad Trepomonas sp. PC1.</title>
        <authorList>
            <person name="Xu F."/>
            <person name="Jerlstrom-Hultqvist J."/>
            <person name="Kolisko M."/>
            <person name="Simpson A.G.B."/>
            <person name="Roger A.J."/>
            <person name="Svard S.G."/>
            <person name="Andersson J.O."/>
        </authorList>
    </citation>
    <scope>NUCLEOTIDE SEQUENCE</scope>
    <source>
        <strain evidence="3">PC1</strain>
    </source>
</reference>
<dbReference type="PROSITE" id="PS50056">
    <property type="entry name" value="TYR_PHOSPHATASE_2"/>
    <property type="match status" value="1"/>
</dbReference>
<feature type="non-terminal residue" evidence="3">
    <location>
        <position position="379"/>
    </location>
</feature>
<dbReference type="SMART" id="SM00195">
    <property type="entry name" value="DSPc"/>
    <property type="match status" value="1"/>
</dbReference>
<feature type="domain" description="Tyrosine-protein phosphatase" evidence="1">
    <location>
        <begin position="77"/>
        <end position="219"/>
    </location>
</feature>
<feature type="non-terminal residue" evidence="3">
    <location>
        <position position="1"/>
    </location>
</feature>
<dbReference type="EMBL" id="GDID01000549">
    <property type="protein sequence ID" value="JAP96057.1"/>
    <property type="molecule type" value="Transcribed_RNA"/>
</dbReference>
<evidence type="ECO:0000259" key="1">
    <source>
        <dbReference type="PROSITE" id="PS50054"/>
    </source>
</evidence>
<organism evidence="3">
    <name type="scientific">Trepomonas sp. PC1</name>
    <dbReference type="NCBI Taxonomy" id="1076344"/>
    <lineage>
        <taxon>Eukaryota</taxon>
        <taxon>Metamonada</taxon>
        <taxon>Diplomonadida</taxon>
        <taxon>Hexamitidae</taxon>
        <taxon>Hexamitinae</taxon>
        <taxon>Trepomonas</taxon>
    </lineage>
</organism>
<proteinExistence type="predicted"/>
<dbReference type="SUPFAM" id="SSF52799">
    <property type="entry name" value="(Phosphotyrosine protein) phosphatases II"/>
    <property type="match status" value="1"/>
</dbReference>
<dbReference type="InterPro" id="IPR020422">
    <property type="entry name" value="TYR_PHOSPHATASE_DUAL_dom"/>
</dbReference>
<name>A0A146KHW6_9EUKA</name>
<dbReference type="InterPro" id="IPR000387">
    <property type="entry name" value="Tyr_Pase_dom"/>
</dbReference>
<evidence type="ECO:0000259" key="2">
    <source>
        <dbReference type="PROSITE" id="PS50056"/>
    </source>
</evidence>
<gene>
    <name evidence="3" type="ORF">TPC1_10737</name>
</gene>
<dbReference type="CDD" id="cd14498">
    <property type="entry name" value="DSP"/>
    <property type="match status" value="1"/>
</dbReference>
<dbReference type="Gene3D" id="3.90.190.10">
    <property type="entry name" value="Protein tyrosine phosphatase superfamily"/>
    <property type="match status" value="1"/>
</dbReference>
<feature type="domain" description="Tyrosine specific protein phosphatases" evidence="2">
    <location>
        <begin position="136"/>
        <end position="197"/>
    </location>
</feature>
<sequence length="379" mass="44134">QKKLDKPLIPLPSLKLPSISQLEQQQPDFSQSAKVQKEAQKPVFSLKIGLQLNLPNHEMEECQTVRQVRKLSRTGNEMSRILPNLFLSGISAVRQRELIDQNKIKFILNLCGDVCQQPIHDDVENLILQTKDSATEQLIDYFYQCFAFIDRGIESNQAVLVHCHQGVSRSVTVVIAYLMLKQNCTYQEAYAHTRACRDIASPNAGFCFQLLAFWKRRHGNQRKCEFSQRTQIQLGLMNLDDLIHRDPAIKDIVQSSLCVCSLNFQNKFDPIIFKFEGVFKQQLNLKKIDRKATYVVLFMPKTFIFTEKQSFEEFSDEFKSRFAEVRKYEEVENVEVAQWGALEKQHWFVLAKVAGREIENEGEYYRKWELGEAEEFDIF</sequence>
<protein>
    <submittedName>
        <fullName evidence="3">Dual specificity phosphatase</fullName>
    </submittedName>
</protein>
<evidence type="ECO:0000313" key="3">
    <source>
        <dbReference type="EMBL" id="JAP96057.1"/>
    </source>
</evidence>
<dbReference type="Pfam" id="PF00782">
    <property type="entry name" value="DSPc"/>
    <property type="match status" value="1"/>
</dbReference>
<dbReference type="InterPro" id="IPR029021">
    <property type="entry name" value="Prot-tyrosine_phosphatase-like"/>
</dbReference>
<accession>A0A146KHW6</accession>
<dbReference type="PANTHER" id="PTHR46381">
    <property type="entry name" value="MKPA PROTEIN"/>
    <property type="match status" value="1"/>
</dbReference>
<dbReference type="PANTHER" id="PTHR46381:SF2">
    <property type="entry name" value="MAP KINASE PHOSPHATASE"/>
    <property type="match status" value="1"/>
</dbReference>
<dbReference type="InterPro" id="IPR000340">
    <property type="entry name" value="Dual-sp_phosphatase_cat-dom"/>
</dbReference>
<dbReference type="AlphaFoldDB" id="A0A146KHW6"/>
<dbReference type="PROSITE" id="PS50054">
    <property type="entry name" value="TYR_PHOSPHATASE_DUAL"/>
    <property type="match status" value="1"/>
</dbReference>